<gene>
    <name evidence="2" type="ORF">J2T15_002154</name>
</gene>
<feature type="coiled-coil region" evidence="1">
    <location>
        <begin position="25"/>
        <end position="52"/>
    </location>
</feature>
<name>A0ABT9U353_PAEHA</name>
<dbReference type="EMBL" id="JAUSSU010000004">
    <property type="protein sequence ID" value="MDQ0112719.1"/>
    <property type="molecule type" value="Genomic_DNA"/>
</dbReference>
<keyword evidence="1" id="KW-0175">Coiled coil</keyword>
<protein>
    <submittedName>
        <fullName evidence="2">3'-phosphoadenosine 5'-phosphosulfate sulfotransferase (PAPS reductase)/FAD synthetase</fullName>
    </submittedName>
</protein>
<sequence length="73" mass="8332">MDESKEAAPLRDCVAALFRDAGYEVPELLAYIDELERANEKLKLEIRRLKVDAVRRSPSAQGMNSRLKDALRE</sequence>
<evidence type="ECO:0000313" key="3">
    <source>
        <dbReference type="Proteomes" id="UP001229346"/>
    </source>
</evidence>
<evidence type="ECO:0000313" key="2">
    <source>
        <dbReference type="EMBL" id="MDQ0112719.1"/>
    </source>
</evidence>
<keyword evidence="3" id="KW-1185">Reference proteome</keyword>
<reference evidence="2 3" key="1">
    <citation type="submission" date="2023-07" db="EMBL/GenBank/DDBJ databases">
        <title>Sorghum-associated microbial communities from plants grown in Nebraska, USA.</title>
        <authorList>
            <person name="Schachtman D."/>
        </authorList>
    </citation>
    <scope>NUCLEOTIDE SEQUENCE [LARGE SCALE GENOMIC DNA]</scope>
    <source>
        <strain evidence="2 3">CC482</strain>
    </source>
</reference>
<dbReference type="Proteomes" id="UP001229346">
    <property type="component" value="Unassembled WGS sequence"/>
</dbReference>
<dbReference type="RefSeq" id="WP_307203635.1">
    <property type="nucleotide sequence ID" value="NZ_JAUSST010000002.1"/>
</dbReference>
<organism evidence="2 3">
    <name type="scientific">Paenibacillus harenae</name>
    <dbReference type="NCBI Taxonomy" id="306543"/>
    <lineage>
        <taxon>Bacteria</taxon>
        <taxon>Bacillati</taxon>
        <taxon>Bacillota</taxon>
        <taxon>Bacilli</taxon>
        <taxon>Bacillales</taxon>
        <taxon>Paenibacillaceae</taxon>
        <taxon>Paenibacillus</taxon>
    </lineage>
</organism>
<proteinExistence type="predicted"/>
<comment type="caution">
    <text evidence="2">The sequence shown here is derived from an EMBL/GenBank/DDBJ whole genome shotgun (WGS) entry which is preliminary data.</text>
</comment>
<evidence type="ECO:0000256" key="1">
    <source>
        <dbReference type="SAM" id="Coils"/>
    </source>
</evidence>
<accession>A0ABT9U353</accession>